<protein>
    <recommendedName>
        <fullName evidence="3">AMP-dependent synthetase/ligase domain-containing protein</fullName>
    </recommendedName>
</protein>
<organism evidence="4 5">
    <name type="scientific">Ephemerocybe angulata</name>
    <dbReference type="NCBI Taxonomy" id="980116"/>
    <lineage>
        <taxon>Eukaryota</taxon>
        <taxon>Fungi</taxon>
        <taxon>Dikarya</taxon>
        <taxon>Basidiomycota</taxon>
        <taxon>Agaricomycotina</taxon>
        <taxon>Agaricomycetes</taxon>
        <taxon>Agaricomycetidae</taxon>
        <taxon>Agaricales</taxon>
        <taxon>Agaricineae</taxon>
        <taxon>Psathyrellaceae</taxon>
        <taxon>Ephemerocybe</taxon>
    </lineage>
</organism>
<dbReference type="InterPro" id="IPR000873">
    <property type="entry name" value="AMP-dep_synth/lig_dom"/>
</dbReference>
<dbReference type="Pfam" id="PF00501">
    <property type="entry name" value="AMP-binding"/>
    <property type="match status" value="1"/>
</dbReference>
<dbReference type="PANTHER" id="PTHR24096">
    <property type="entry name" value="LONG-CHAIN-FATTY-ACID--COA LIGASE"/>
    <property type="match status" value="1"/>
</dbReference>
<dbReference type="OrthoDB" id="1898221at2759"/>
<dbReference type="AlphaFoldDB" id="A0A8H5B5E2"/>
<sequence length="206" mass="22722">MILQYTFMKDTPDFIMPRFGFAQFLSNIQKYKITFSYIAPPILVTLNRLPDIDRYDLSSLETLFSGAAPLGATLAQDVKERLESRRTNNQALNIAQGYGLTETSSATHILPPVDTIRKVGSIGLLLPNLEARLVVNGDGDGSIDAEEGQPGELWIRGPSVMKGYHDNPAATKDSITHDGLFKMGEIAIRDSEGYYVHYRGPKEGAD</sequence>
<dbReference type="EMBL" id="JAACJK010000219">
    <property type="protein sequence ID" value="KAF5317060.1"/>
    <property type="molecule type" value="Genomic_DNA"/>
</dbReference>
<keyword evidence="5" id="KW-1185">Reference proteome</keyword>
<evidence type="ECO:0000259" key="3">
    <source>
        <dbReference type="Pfam" id="PF00501"/>
    </source>
</evidence>
<accession>A0A8H5B5E2</accession>
<reference evidence="4 5" key="1">
    <citation type="journal article" date="2020" name="ISME J.">
        <title>Uncovering the hidden diversity of litter-decomposition mechanisms in mushroom-forming fungi.</title>
        <authorList>
            <person name="Floudas D."/>
            <person name="Bentzer J."/>
            <person name="Ahren D."/>
            <person name="Johansson T."/>
            <person name="Persson P."/>
            <person name="Tunlid A."/>
        </authorList>
    </citation>
    <scope>NUCLEOTIDE SEQUENCE [LARGE SCALE GENOMIC DNA]</scope>
    <source>
        <strain evidence="4 5">CBS 175.51</strain>
    </source>
</reference>
<feature type="domain" description="AMP-dependent synthetase/ligase" evidence="3">
    <location>
        <begin position="18"/>
        <end position="165"/>
    </location>
</feature>
<dbReference type="Gene3D" id="3.40.50.980">
    <property type="match status" value="1"/>
</dbReference>
<dbReference type="GO" id="GO:0016405">
    <property type="term" value="F:CoA-ligase activity"/>
    <property type="evidence" value="ECO:0007669"/>
    <property type="project" value="TreeGrafter"/>
</dbReference>
<proteinExistence type="inferred from homology"/>
<dbReference type="PANTHER" id="PTHR24096:SF149">
    <property type="entry name" value="AMP-BINDING DOMAIN-CONTAINING PROTEIN-RELATED"/>
    <property type="match status" value="1"/>
</dbReference>
<dbReference type="SUPFAM" id="SSF56801">
    <property type="entry name" value="Acetyl-CoA synthetase-like"/>
    <property type="match status" value="1"/>
</dbReference>
<evidence type="ECO:0000313" key="5">
    <source>
        <dbReference type="Proteomes" id="UP000541558"/>
    </source>
</evidence>
<name>A0A8H5B5E2_9AGAR</name>
<evidence type="ECO:0000256" key="2">
    <source>
        <dbReference type="ARBA" id="ARBA00022598"/>
    </source>
</evidence>
<dbReference type="Proteomes" id="UP000541558">
    <property type="component" value="Unassembled WGS sequence"/>
</dbReference>
<dbReference type="Gene3D" id="2.30.38.10">
    <property type="entry name" value="Luciferase, Domain 3"/>
    <property type="match status" value="1"/>
</dbReference>
<evidence type="ECO:0000256" key="1">
    <source>
        <dbReference type="ARBA" id="ARBA00006432"/>
    </source>
</evidence>
<evidence type="ECO:0000313" key="4">
    <source>
        <dbReference type="EMBL" id="KAF5317060.1"/>
    </source>
</evidence>
<comment type="caution">
    <text evidence="4">The sequence shown here is derived from an EMBL/GenBank/DDBJ whole genome shotgun (WGS) entry which is preliminary data.</text>
</comment>
<comment type="similarity">
    <text evidence="1">Belongs to the ATP-dependent AMP-binding enzyme family.</text>
</comment>
<gene>
    <name evidence="4" type="ORF">D9611_004023</name>
</gene>
<keyword evidence="2" id="KW-0436">Ligase</keyword>